<reference evidence="3" key="3">
    <citation type="submission" date="2014-01" db="EMBL/GenBank/DDBJ databases">
        <title>Evolution of pathogenesis and genome organization in the Tremellales.</title>
        <authorList>
            <person name="Cuomo C."/>
            <person name="Litvintseva A."/>
            <person name="Heitman J."/>
            <person name="Chen Y."/>
            <person name="Sun S."/>
            <person name="Springer D."/>
            <person name="Dromer F."/>
            <person name="Young S."/>
            <person name="Zeng Q."/>
            <person name="Chapman S."/>
            <person name="Gujja S."/>
            <person name="Saif S."/>
            <person name="Birren B."/>
        </authorList>
    </citation>
    <scope>NUCLEOTIDE SEQUENCE</scope>
    <source>
        <strain evidence="3">CBS 10118</strain>
    </source>
</reference>
<dbReference type="OrthoDB" id="5120139at2759"/>
<dbReference type="RefSeq" id="XP_019049652.1">
    <property type="nucleotide sequence ID" value="XM_019186774.1"/>
</dbReference>
<protein>
    <submittedName>
        <fullName evidence="3">Uncharacterized protein</fullName>
    </submittedName>
</protein>
<accession>A0A1B9GC35</accession>
<keyword evidence="5" id="KW-1185">Reference proteome</keyword>
<feature type="chain" id="PRO_5042334972" evidence="2">
    <location>
        <begin position="20"/>
        <end position="282"/>
    </location>
</feature>
<reference evidence="3" key="1">
    <citation type="submission" date="2013-07" db="EMBL/GenBank/DDBJ databases">
        <title>The Genome Sequence of Cryptococcus bestiolae CBS10118.</title>
        <authorList>
            <consortium name="The Broad Institute Genome Sequencing Platform"/>
            <person name="Cuomo C."/>
            <person name="Litvintseva A."/>
            <person name="Chen Y."/>
            <person name="Heitman J."/>
            <person name="Sun S."/>
            <person name="Springer D."/>
            <person name="Dromer F."/>
            <person name="Young S.K."/>
            <person name="Zeng Q."/>
            <person name="Gargeya S."/>
            <person name="Fitzgerald M."/>
            <person name="Abouelleil A."/>
            <person name="Alvarado L."/>
            <person name="Berlin A.M."/>
            <person name="Chapman S.B."/>
            <person name="Dewar J."/>
            <person name="Goldberg J."/>
            <person name="Griggs A."/>
            <person name="Gujja S."/>
            <person name="Hansen M."/>
            <person name="Howarth C."/>
            <person name="Imamovic A."/>
            <person name="Larimer J."/>
            <person name="McCowan C."/>
            <person name="Murphy C."/>
            <person name="Pearson M."/>
            <person name="Priest M."/>
            <person name="Roberts A."/>
            <person name="Saif S."/>
            <person name="Shea T."/>
            <person name="Sykes S."/>
            <person name="Wortman J."/>
            <person name="Nusbaum C."/>
            <person name="Birren B."/>
        </authorList>
    </citation>
    <scope>NUCLEOTIDE SEQUENCE [LARGE SCALE GENOMIC DNA]</scope>
    <source>
        <strain evidence="3">CBS 10118</strain>
    </source>
</reference>
<evidence type="ECO:0000313" key="3">
    <source>
        <dbReference type="EMBL" id="OCF28582.1"/>
    </source>
</evidence>
<reference evidence="4" key="2">
    <citation type="submission" date="2013-07" db="EMBL/GenBank/DDBJ databases">
        <authorList>
            <consortium name="The Broad Institute Genome Sequencing Platform"/>
            <person name="Cuomo C."/>
            <person name="Litvintseva A."/>
            <person name="Chen Y."/>
            <person name="Heitman J."/>
            <person name="Sun S."/>
            <person name="Springer D."/>
            <person name="Dromer F."/>
            <person name="Young S.K."/>
            <person name="Zeng Q."/>
            <person name="Gargeya S."/>
            <person name="Fitzgerald M."/>
            <person name="Abouelleil A."/>
            <person name="Alvarado L."/>
            <person name="Berlin A.M."/>
            <person name="Chapman S.B."/>
            <person name="Dewar J."/>
            <person name="Goldberg J."/>
            <person name="Griggs A."/>
            <person name="Gujja S."/>
            <person name="Hansen M."/>
            <person name="Howarth C."/>
            <person name="Imamovic A."/>
            <person name="Larimer J."/>
            <person name="McCowan C."/>
            <person name="Murphy C."/>
            <person name="Pearson M."/>
            <person name="Priest M."/>
            <person name="Roberts A."/>
            <person name="Saif S."/>
            <person name="Shea T."/>
            <person name="Sykes S."/>
            <person name="Wortman J."/>
            <person name="Nusbaum C."/>
            <person name="Birren B."/>
        </authorList>
    </citation>
    <scope>NUCLEOTIDE SEQUENCE</scope>
    <source>
        <strain evidence="4">CBS 10118</strain>
    </source>
</reference>
<reference evidence="4" key="4">
    <citation type="submission" date="2024-02" db="EMBL/GenBank/DDBJ databases">
        <title>Comparative genomics of Cryptococcus and Kwoniella reveals pathogenesis evolution and contrasting modes of karyotype evolution via chromosome fusion or intercentromeric recombination.</title>
        <authorList>
            <person name="Coelho M.A."/>
            <person name="David-Palma M."/>
            <person name="Shea T."/>
            <person name="Bowers K."/>
            <person name="McGinley-Smith S."/>
            <person name="Mohammad A.W."/>
            <person name="Gnirke A."/>
            <person name="Yurkov A.M."/>
            <person name="Nowrousian M."/>
            <person name="Sun S."/>
            <person name="Cuomo C.A."/>
            <person name="Heitman J."/>
        </authorList>
    </citation>
    <scope>NUCLEOTIDE SEQUENCE</scope>
    <source>
        <strain evidence="4">CBS 10118</strain>
    </source>
</reference>
<name>A0A1B9GC35_9TREE</name>
<evidence type="ECO:0000256" key="1">
    <source>
        <dbReference type="SAM" id="MobiDB-lite"/>
    </source>
</evidence>
<dbReference type="VEuPathDB" id="FungiDB:I302_00070"/>
<evidence type="ECO:0000313" key="4">
    <source>
        <dbReference type="EMBL" id="WVW79418.1"/>
    </source>
</evidence>
<dbReference type="KEGG" id="kbi:30204469"/>
<organism evidence="3">
    <name type="scientific">Kwoniella bestiolae CBS 10118</name>
    <dbReference type="NCBI Taxonomy" id="1296100"/>
    <lineage>
        <taxon>Eukaryota</taxon>
        <taxon>Fungi</taxon>
        <taxon>Dikarya</taxon>
        <taxon>Basidiomycota</taxon>
        <taxon>Agaricomycotina</taxon>
        <taxon>Tremellomycetes</taxon>
        <taxon>Tremellales</taxon>
        <taxon>Cryptococcaceae</taxon>
        <taxon>Kwoniella</taxon>
    </lineage>
</organism>
<evidence type="ECO:0000313" key="5">
    <source>
        <dbReference type="Proteomes" id="UP000092730"/>
    </source>
</evidence>
<dbReference type="EMBL" id="KI894018">
    <property type="protein sequence ID" value="OCF28582.1"/>
    <property type="molecule type" value="Genomic_DNA"/>
</dbReference>
<dbReference type="AlphaFoldDB" id="A0A1B9GC35"/>
<feature type="region of interest" description="Disordered" evidence="1">
    <location>
        <begin position="249"/>
        <end position="282"/>
    </location>
</feature>
<feature type="signal peptide" evidence="2">
    <location>
        <begin position="1"/>
        <end position="19"/>
    </location>
</feature>
<sequence>MQFTTTFLILASLATSAFAKIAAGSGDFAVTINGKTYNPDAGKSAKPDKLSTCTGLIQVRGVHVGYDIDCATLAVKDYTLTGAPDAQRMVTRPTVIFSSKSATLSPAQLKGTTITDFDLRDDGFNIIFKTSAGKFKIQSKDGAQGGIFQMEIEFAGDVEFVHTLGPELFYFKNGVTGKINFGNGESADSTHKMLLGKDSPQVATKTYQDGRTTKWTVSPGGRLGGVLGEDSTELGAGASNCTSDCQAQNRINGSIPPSQDPVDPQPLPGAKRGVRGVVYRDE</sequence>
<proteinExistence type="predicted"/>
<evidence type="ECO:0000256" key="2">
    <source>
        <dbReference type="SAM" id="SignalP"/>
    </source>
</evidence>
<dbReference type="Proteomes" id="UP000092730">
    <property type="component" value="Chromosome 1"/>
</dbReference>
<dbReference type="EMBL" id="CP144541">
    <property type="protein sequence ID" value="WVW79418.1"/>
    <property type="molecule type" value="Genomic_DNA"/>
</dbReference>
<keyword evidence="2" id="KW-0732">Signal</keyword>
<dbReference type="GeneID" id="30204469"/>
<gene>
    <name evidence="3" type="ORF">I302_00070</name>
    <name evidence="4" type="ORF">I302_101387</name>
</gene>